<feature type="transmembrane region" description="Helical" evidence="1">
    <location>
        <begin position="85"/>
        <end position="105"/>
    </location>
</feature>
<organism evidence="2 3">
    <name type="scientific">Plectus sambesii</name>
    <dbReference type="NCBI Taxonomy" id="2011161"/>
    <lineage>
        <taxon>Eukaryota</taxon>
        <taxon>Metazoa</taxon>
        <taxon>Ecdysozoa</taxon>
        <taxon>Nematoda</taxon>
        <taxon>Chromadorea</taxon>
        <taxon>Plectida</taxon>
        <taxon>Plectina</taxon>
        <taxon>Plectoidea</taxon>
        <taxon>Plectidae</taxon>
        <taxon>Plectus</taxon>
    </lineage>
</organism>
<dbReference type="WBParaSite" id="PSAMB.scaffold5065size12745.g25805.t1">
    <property type="protein sequence ID" value="PSAMB.scaffold5065size12745.g25805.t1"/>
    <property type="gene ID" value="PSAMB.scaffold5065size12745.g25805"/>
</dbReference>
<dbReference type="AlphaFoldDB" id="A0A914WS94"/>
<evidence type="ECO:0000313" key="2">
    <source>
        <dbReference type="Proteomes" id="UP000887566"/>
    </source>
</evidence>
<accession>A0A914WS94</accession>
<evidence type="ECO:0000313" key="3">
    <source>
        <dbReference type="WBParaSite" id="PSAMB.scaffold5065size12745.g25805.t1"/>
    </source>
</evidence>
<sequence length="267" mass="29375">MQFACSFRLRGEPSRTPGSQSRCPAAIYWSLAVPGASQYHIDRLTGCWRRNTTNIDGKTAPYPPPEAAVRQGFITASAGFNLLNLWPLVIALLILLLIILTCICYKKCCAKQKARVDPEPTSGPLLASDAAAKSSTSVRSVSRMVEQNFSTDEVLVAAERTNASRDDEDRYMRQLEDAHQRALPPLPNGVHVTTKIPRLVSAKAPGGNRNGSALPPLDGRFDRPYIRMLDNVSAISLDEFWNKSDKTYANNKVPSTAARQETGRTML</sequence>
<keyword evidence="1" id="KW-1133">Transmembrane helix</keyword>
<dbReference type="Proteomes" id="UP000887566">
    <property type="component" value="Unplaced"/>
</dbReference>
<name>A0A914WS94_9BILA</name>
<protein>
    <submittedName>
        <fullName evidence="3">Uncharacterized protein</fullName>
    </submittedName>
</protein>
<keyword evidence="1" id="KW-0472">Membrane</keyword>
<keyword evidence="2" id="KW-1185">Reference proteome</keyword>
<evidence type="ECO:0000256" key="1">
    <source>
        <dbReference type="SAM" id="Phobius"/>
    </source>
</evidence>
<keyword evidence="1" id="KW-0812">Transmembrane</keyword>
<reference evidence="3" key="1">
    <citation type="submission" date="2022-11" db="UniProtKB">
        <authorList>
            <consortium name="WormBaseParasite"/>
        </authorList>
    </citation>
    <scope>IDENTIFICATION</scope>
</reference>
<proteinExistence type="predicted"/>